<dbReference type="PANTHER" id="PTHR24171">
    <property type="entry name" value="ANKYRIN REPEAT DOMAIN-CONTAINING PROTEIN 39-RELATED"/>
    <property type="match status" value="1"/>
</dbReference>
<dbReference type="HOGENOM" id="CLU_012542_0_0_1"/>
<dbReference type="OrthoDB" id="3800144at2759"/>
<feature type="non-terminal residue" evidence="4">
    <location>
        <position position="709"/>
    </location>
</feature>
<dbReference type="SUPFAM" id="SSF48403">
    <property type="entry name" value="Ankyrin repeat"/>
    <property type="match status" value="1"/>
</dbReference>
<dbReference type="Gene3D" id="1.25.40.20">
    <property type="entry name" value="Ankyrin repeat-containing domain"/>
    <property type="match status" value="1"/>
</dbReference>
<dbReference type="RefSeq" id="XP_007718326.1">
    <property type="nucleotide sequence ID" value="XM_007720136.1"/>
</dbReference>
<organism evidence="4 5">
    <name type="scientific">Cochliobolus carbonum (strain 26-R-13)</name>
    <name type="common">Maize leaf spot fungus</name>
    <name type="synonym">Bipolaris zeicola</name>
    <dbReference type="NCBI Taxonomy" id="930089"/>
    <lineage>
        <taxon>Eukaryota</taxon>
        <taxon>Fungi</taxon>
        <taxon>Dikarya</taxon>
        <taxon>Ascomycota</taxon>
        <taxon>Pezizomycotina</taxon>
        <taxon>Dothideomycetes</taxon>
        <taxon>Pleosporomycetidae</taxon>
        <taxon>Pleosporales</taxon>
        <taxon>Pleosporineae</taxon>
        <taxon>Pleosporaceae</taxon>
        <taxon>Bipolaris</taxon>
    </lineage>
</organism>
<proteinExistence type="predicted"/>
<evidence type="ECO:0000256" key="3">
    <source>
        <dbReference type="PROSITE-ProRule" id="PRU00023"/>
    </source>
</evidence>
<dbReference type="PANTHER" id="PTHR24171:SF8">
    <property type="entry name" value="BRCA1-ASSOCIATED RING DOMAIN PROTEIN 1"/>
    <property type="match status" value="1"/>
</dbReference>
<dbReference type="GO" id="GO:0004842">
    <property type="term" value="F:ubiquitin-protein transferase activity"/>
    <property type="evidence" value="ECO:0007669"/>
    <property type="project" value="TreeGrafter"/>
</dbReference>
<keyword evidence="5" id="KW-1185">Reference proteome</keyword>
<evidence type="ECO:0000313" key="5">
    <source>
        <dbReference type="Proteomes" id="UP000053841"/>
    </source>
</evidence>
<dbReference type="AlphaFoldDB" id="W6XQ12"/>
<evidence type="ECO:0000256" key="2">
    <source>
        <dbReference type="ARBA" id="ARBA00023043"/>
    </source>
</evidence>
<dbReference type="GO" id="GO:0085020">
    <property type="term" value="P:protein K6-linked ubiquitination"/>
    <property type="evidence" value="ECO:0007669"/>
    <property type="project" value="TreeGrafter"/>
</dbReference>
<dbReference type="PROSITE" id="PS50088">
    <property type="entry name" value="ANK_REPEAT"/>
    <property type="match status" value="1"/>
</dbReference>
<keyword evidence="2 3" id="KW-0040">ANK repeat</keyword>
<keyword evidence="1" id="KW-0677">Repeat</keyword>
<dbReference type="InterPro" id="IPR036770">
    <property type="entry name" value="Ankyrin_rpt-contain_sf"/>
</dbReference>
<dbReference type="InterPro" id="IPR002110">
    <property type="entry name" value="Ankyrin_rpt"/>
</dbReference>
<evidence type="ECO:0000256" key="1">
    <source>
        <dbReference type="ARBA" id="ARBA00022737"/>
    </source>
</evidence>
<dbReference type="Proteomes" id="UP000053841">
    <property type="component" value="Unassembled WGS sequence"/>
</dbReference>
<protein>
    <submittedName>
        <fullName evidence="4">Uncharacterized protein</fullName>
    </submittedName>
</protein>
<feature type="repeat" description="ANK" evidence="3">
    <location>
        <begin position="659"/>
        <end position="688"/>
    </location>
</feature>
<gene>
    <name evidence="4" type="ORF">COCCADRAFT_111882</name>
</gene>
<evidence type="ECO:0000313" key="4">
    <source>
        <dbReference type="EMBL" id="EUC27370.1"/>
    </source>
</evidence>
<reference evidence="4 5" key="1">
    <citation type="journal article" date="2013" name="PLoS Genet.">
        <title>Comparative genome structure, secondary metabolite, and effector coding capacity across Cochliobolus pathogens.</title>
        <authorList>
            <person name="Condon B.J."/>
            <person name="Leng Y."/>
            <person name="Wu D."/>
            <person name="Bushley K.E."/>
            <person name="Ohm R.A."/>
            <person name="Otillar R."/>
            <person name="Martin J."/>
            <person name="Schackwitz W."/>
            <person name="Grimwood J."/>
            <person name="MohdZainudin N."/>
            <person name="Xue C."/>
            <person name="Wang R."/>
            <person name="Manning V.A."/>
            <person name="Dhillon B."/>
            <person name="Tu Z.J."/>
            <person name="Steffenson B.J."/>
            <person name="Salamov A."/>
            <person name="Sun H."/>
            <person name="Lowry S."/>
            <person name="LaButti K."/>
            <person name="Han J."/>
            <person name="Copeland A."/>
            <person name="Lindquist E."/>
            <person name="Barry K."/>
            <person name="Schmutz J."/>
            <person name="Baker S.E."/>
            <person name="Ciuffetti L.M."/>
            <person name="Grigoriev I.V."/>
            <person name="Zhong S."/>
            <person name="Turgeon B.G."/>
        </authorList>
    </citation>
    <scope>NUCLEOTIDE SEQUENCE [LARGE SCALE GENOMIC DNA]</scope>
    <source>
        <strain evidence="4 5">26-R-13</strain>
    </source>
</reference>
<dbReference type="STRING" id="930089.W6XQ12"/>
<accession>W6XQ12</accession>
<dbReference type="KEGG" id="bze:COCCADRAFT_111882"/>
<dbReference type="eggNOG" id="ENOG502SQRQ">
    <property type="taxonomic scope" value="Eukaryota"/>
</dbReference>
<dbReference type="EMBL" id="KI964943">
    <property type="protein sequence ID" value="EUC27370.1"/>
    <property type="molecule type" value="Genomic_DNA"/>
</dbReference>
<dbReference type="Pfam" id="PF12796">
    <property type="entry name" value="Ank_2"/>
    <property type="match status" value="1"/>
</dbReference>
<dbReference type="GeneID" id="19144368"/>
<name>W6XQ12_COCC2</name>
<sequence length="709" mass="80694">MERTPNLDNSHTRAFPNQRKDPCLPRAFEWTKQKQLYCPPDLLRCTLVDTDEPTLGHEFGYVFCHRALYDRAQGIIDNSTAAIENGANHGYYLHELDSFVFDRLDKTIVVHEKGSFRVSAEDKQWEEMSVFEILRMFLVDRKVDLSKRNFTESFEKTNQTVPDLLSIFWKELLHPTGVTFQIDIRDDDFQKVFSYYSYHVFKRINHRKSLGSRLFRPAMFKGYNHHYKSFDALRDAIQQECITLYGRNYFKTEYLDWFPPLIMVITAEAMRKLLKEEYPSNALPQSGAPFDFSTASSYERIYALAMRHISSFVNIGKNHYNFILEVEYSGLGLGYNVKDDLAWNPLNGKRIVTEEVIFEARFDRALIDVTLDLKRAHKGLLIASCTRLPDVILPTGYYIADYSSSKMKPWETEEKGISRHLRTIHGGLYPQSDICIADNAGGEIAARTWIDQYAKLKRKDLLKLSFGGYSYQDWLESSHQPDLVEAMGIINGNFLANQVGEVAPVASGKDISTAAPMLLDEAGSFLMDWQEIFNAPNDDGDEPKREVQARVGSTQDFDPRVAITDPTGRMRICEVGPNDKRKVLHVGDRDFIFDNVQNAIRASNSLYVYYAVDAGYHRHMDDYGETEKARTFPVRNYEAIKRLIGTGADINALSGIYGTPLALACVKGDYAAAKFLLGNGAKIDVKGPYGYPLELATAKGHAEVVKLLL</sequence>